<dbReference type="Proteomes" id="UP000263754">
    <property type="component" value="Unassembled WGS sequence"/>
</dbReference>
<gene>
    <name evidence="3" type="ORF">DXC07_18465</name>
    <name evidence="2" type="ORF">DXD90_12370</name>
</gene>
<accession>A0A374MTH7</accession>
<keyword evidence="1" id="KW-0732">Signal</keyword>
<organism evidence="2 5">
    <name type="scientific">Bacteroides uniformis</name>
    <dbReference type="NCBI Taxonomy" id="820"/>
    <lineage>
        <taxon>Bacteria</taxon>
        <taxon>Pseudomonadati</taxon>
        <taxon>Bacteroidota</taxon>
        <taxon>Bacteroidia</taxon>
        <taxon>Bacteroidales</taxon>
        <taxon>Bacteroidaceae</taxon>
        <taxon>Bacteroides</taxon>
    </lineage>
</organism>
<name>A0A374MTH7_BACUN</name>
<dbReference type="RefSeq" id="WP_117749858.1">
    <property type="nucleotide sequence ID" value="NZ_JADNCB010000007.1"/>
</dbReference>
<dbReference type="EMBL" id="QSOF01000017">
    <property type="protein sequence ID" value="RGI74762.1"/>
    <property type="molecule type" value="Genomic_DNA"/>
</dbReference>
<reference evidence="4 5" key="1">
    <citation type="submission" date="2018-08" db="EMBL/GenBank/DDBJ databases">
        <title>A genome reference for cultivated species of the human gut microbiota.</title>
        <authorList>
            <person name="Zou Y."/>
            <person name="Xue W."/>
            <person name="Luo G."/>
        </authorList>
    </citation>
    <scope>NUCLEOTIDE SEQUENCE [LARGE SCALE GENOMIC DNA]</scope>
    <source>
        <strain evidence="3 4">OM07-9</strain>
        <strain evidence="2 5">TM10-17</strain>
    </source>
</reference>
<evidence type="ECO:0000313" key="2">
    <source>
        <dbReference type="EMBL" id="RGI74762.1"/>
    </source>
</evidence>
<dbReference type="PROSITE" id="PS51257">
    <property type="entry name" value="PROKAR_LIPOPROTEIN"/>
    <property type="match status" value="1"/>
</dbReference>
<evidence type="ECO:0000313" key="5">
    <source>
        <dbReference type="Proteomes" id="UP000263754"/>
    </source>
</evidence>
<dbReference type="EMBL" id="QSTL01000022">
    <property type="protein sequence ID" value="RGM52297.1"/>
    <property type="molecule type" value="Genomic_DNA"/>
</dbReference>
<proteinExistence type="predicted"/>
<feature type="signal peptide" evidence="1">
    <location>
        <begin position="1"/>
        <end position="19"/>
    </location>
</feature>
<dbReference type="InterPro" id="IPR032573">
    <property type="entry name" value="DUF4925"/>
</dbReference>
<dbReference type="Pfam" id="PF16272">
    <property type="entry name" value="DUF4925"/>
    <property type="match status" value="2"/>
</dbReference>
<protein>
    <submittedName>
        <fullName evidence="2">DUF4925 domain-containing protein</fullName>
    </submittedName>
</protein>
<feature type="chain" id="PRO_5036069492" evidence="1">
    <location>
        <begin position="20"/>
        <end position="544"/>
    </location>
</feature>
<comment type="caution">
    <text evidence="2">The sequence shown here is derived from an EMBL/GenBank/DDBJ whole genome shotgun (WGS) entry which is preliminary data.</text>
</comment>
<evidence type="ECO:0000313" key="3">
    <source>
        <dbReference type="EMBL" id="RGM52297.1"/>
    </source>
</evidence>
<evidence type="ECO:0000256" key="1">
    <source>
        <dbReference type="SAM" id="SignalP"/>
    </source>
</evidence>
<evidence type="ECO:0000313" key="4">
    <source>
        <dbReference type="Proteomes" id="UP000261295"/>
    </source>
</evidence>
<dbReference type="AlphaFoldDB" id="A0A374MTH7"/>
<dbReference type="Proteomes" id="UP000261295">
    <property type="component" value="Unassembled WGS sequence"/>
</dbReference>
<sequence length="544" mass="58085">MKKNLFYLFALICSMSLFTACSDDDDDTWQQIPQTELSGDKADLTVNGVKSTSGSVQMSVKNESEGILTLKNVIPGYENVPVNVELQKQSGDSFIFAGTAKLNTAPAITKETASVPAIMTVEVSGTVYLDGSIKVDMKASGLGLYVGTYNGEKLALKYGGSVMVGKTAVLSAVDGSNMELVLQGVVPGEDQVKISNVQPDASGSFSGEATTAANNTVKYSGSFSAATGVLSLELNATLANTSDWAKTYELAPYSTVEGFECMGMTLANYPVAGALYSTWKANVMEEGVVTEKPEEYVDLMTGLFRCLGGALLPQTLHGVTLSADGNITADYVAKPNIVFEASWMMGVIMSGAFPAQDTIKDLVAESGWTTSPKNLAYWFPKDGKIYVKLDIASILATVGGENMGNLSGIIEQVLNGQPAMIKELLKTVGFDLDKVSDASFEHLLGMVKNGFPMVPVSKDGHTYLYLDKDVFDPLFKMTDTGEVDDWGSPVYASDFTYIWDALAASGILPEEAKAAGIFVQLIGNYWNLSAQTSEFNLGLDLIAK</sequence>